<dbReference type="AlphaFoldDB" id="A0A7S3ZT46"/>
<dbReference type="PANTHER" id="PTHR45624:SF10">
    <property type="entry name" value="SLC (SOLUTE CARRIER) HOMOLOG"/>
    <property type="match status" value="1"/>
</dbReference>
<evidence type="ECO:0000256" key="7">
    <source>
        <dbReference type="ARBA" id="ARBA00023128"/>
    </source>
</evidence>
<feature type="repeat" description="Solcar" evidence="9">
    <location>
        <begin position="184"/>
        <end position="271"/>
    </location>
</feature>
<proteinExistence type="inferred from homology"/>
<keyword evidence="8 9" id="KW-0472">Membrane</keyword>
<dbReference type="GO" id="GO:0022857">
    <property type="term" value="F:transmembrane transporter activity"/>
    <property type="evidence" value="ECO:0007669"/>
    <property type="project" value="TreeGrafter"/>
</dbReference>
<dbReference type="InterPro" id="IPR018108">
    <property type="entry name" value="MCP_transmembrane"/>
</dbReference>
<keyword evidence="6 11" id="KW-1133">Transmembrane helix</keyword>
<keyword evidence="7" id="KW-0496">Mitochondrion</keyword>
<dbReference type="OrthoDB" id="193856at2759"/>
<evidence type="ECO:0000256" key="3">
    <source>
        <dbReference type="ARBA" id="ARBA00022448"/>
    </source>
</evidence>
<evidence type="ECO:0000256" key="11">
    <source>
        <dbReference type="SAM" id="Phobius"/>
    </source>
</evidence>
<feature type="repeat" description="Solcar" evidence="9">
    <location>
        <begin position="89"/>
        <end position="177"/>
    </location>
</feature>
<name>A0A7S3ZT46_9STRA</name>
<dbReference type="InterPro" id="IPR050567">
    <property type="entry name" value="Mitochondrial_Carrier"/>
</dbReference>
<keyword evidence="14" id="KW-1185">Reference proteome</keyword>
<dbReference type="InterPro" id="IPR023395">
    <property type="entry name" value="MCP_dom_sf"/>
</dbReference>
<protein>
    <recommendedName>
        <fullName evidence="15">Mitochondrial carrier protein</fullName>
    </recommendedName>
</protein>
<dbReference type="PANTHER" id="PTHR45624">
    <property type="entry name" value="MITOCHONDRIAL BASIC AMINO ACIDS TRANSPORTER-RELATED"/>
    <property type="match status" value="1"/>
</dbReference>
<evidence type="ECO:0000256" key="6">
    <source>
        <dbReference type="ARBA" id="ARBA00022989"/>
    </source>
</evidence>
<dbReference type="Proteomes" id="UP000789595">
    <property type="component" value="Unassembled WGS sequence"/>
</dbReference>
<evidence type="ECO:0000256" key="9">
    <source>
        <dbReference type="PROSITE-ProRule" id="PRU00282"/>
    </source>
</evidence>
<dbReference type="EMBL" id="CAKKNE010000006">
    <property type="protein sequence ID" value="CAH0378444.1"/>
    <property type="molecule type" value="Genomic_DNA"/>
</dbReference>
<evidence type="ECO:0000313" key="14">
    <source>
        <dbReference type="Proteomes" id="UP000789595"/>
    </source>
</evidence>
<gene>
    <name evidence="12" type="ORF">PCAL00307_LOCUS8341</name>
    <name evidence="13" type="ORF">PECAL_6P00300</name>
</gene>
<dbReference type="SUPFAM" id="SSF103506">
    <property type="entry name" value="Mitochondrial carrier"/>
    <property type="match status" value="1"/>
</dbReference>
<reference evidence="12" key="1">
    <citation type="submission" date="2021-01" db="EMBL/GenBank/DDBJ databases">
        <authorList>
            <person name="Corre E."/>
            <person name="Pelletier E."/>
            <person name="Niang G."/>
            <person name="Scheremetjew M."/>
            <person name="Finn R."/>
            <person name="Kale V."/>
            <person name="Holt S."/>
            <person name="Cochrane G."/>
            <person name="Meng A."/>
            <person name="Brown T."/>
            <person name="Cohen L."/>
        </authorList>
    </citation>
    <scope>NUCLEOTIDE SEQUENCE</scope>
    <source>
        <strain evidence="12">CCMP1756</strain>
    </source>
</reference>
<evidence type="ECO:0000256" key="2">
    <source>
        <dbReference type="ARBA" id="ARBA00006375"/>
    </source>
</evidence>
<sequence>MADLRRTRSPREAAAASEAMVAGCVAGSIGQLVGFPLDTLKVRTQLQASPSMALFSGWRVPVATAGAINCANFGVYDSAWRHLAKDVDDDVDAPSHVVFAAGACGGFVISPVSTVISRVKVLQQSCAFPGRGVFDVCRSLVEGGGMRSLWCGFSANFCMECCRGFYMLFFVGAKRYLGGESKDLALWKRSLAGAFAGVASWVVVYPLDVVKTAVQAQNPQKGERTSTREMALRLYRDGGVGRFYRGLGFTVLRAGPVAGVLLPTFDLTLYFLRQLR</sequence>
<evidence type="ECO:0008006" key="15">
    <source>
        <dbReference type="Google" id="ProtNLM"/>
    </source>
</evidence>
<dbReference type="Pfam" id="PF00153">
    <property type="entry name" value="Mito_carr"/>
    <property type="match status" value="3"/>
</dbReference>
<reference evidence="13" key="2">
    <citation type="submission" date="2021-11" db="EMBL/GenBank/DDBJ databases">
        <authorList>
            <consortium name="Genoscope - CEA"/>
            <person name="William W."/>
        </authorList>
    </citation>
    <scope>NUCLEOTIDE SEQUENCE</scope>
</reference>
<dbReference type="Gene3D" id="1.50.40.10">
    <property type="entry name" value="Mitochondrial carrier domain"/>
    <property type="match status" value="1"/>
</dbReference>
<evidence type="ECO:0000256" key="5">
    <source>
        <dbReference type="ARBA" id="ARBA00022737"/>
    </source>
</evidence>
<keyword evidence="3 10" id="KW-0813">Transport</keyword>
<keyword evidence="4 9" id="KW-0812">Transmembrane</keyword>
<evidence type="ECO:0000256" key="1">
    <source>
        <dbReference type="ARBA" id="ARBA00004225"/>
    </source>
</evidence>
<evidence type="ECO:0000313" key="13">
    <source>
        <dbReference type="EMBL" id="CAH0378444.1"/>
    </source>
</evidence>
<accession>A0A7S3ZT46</accession>
<organism evidence="12">
    <name type="scientific">Pelagomonas calceolata</name>
    <dbReference type="NCBI Taxonomy" id="35677"/>
    <lineage>
        <taxon>Eukaryota</taxon>
        <taxon>Sar</taxon>
        <taxon>Stramenopiles</taxon>
        <taxon>Ochrophyta</taxon>
        <taxon>Pelagophyceae</taxon>
        <taxon>Pelagomonadales</taxon>
        <taxon>Pelagomonadaceae</taxon>
        <taxon>Pelagomonas</taxon>
    </lineage>
</organism>
<evidence type="ECO:0000313" key="12">
    <source>
        <dbReference type="EMBL" id="CAE0692905.1"/>
    </source>
</evidence>
<keyword evidence="5" id="KW-0677">Repeat</keyword>
<evidence type="ECO:0000256" key="10">
    <source>
        <dbReference type="RuleBase" id="RU000488"/>
    </source>
</evidence>
<dbReference type="EMBL" id="HBIW01009772">
    <property type="protein sequence ID" value="CAE0692905.1"/>
    <property type="molecule type" value="Transcribed_RNA"/>
</dbReference>
<dbReference type="PROSITE" id="PS50920">
    <property type="entry name" value="SOLCAR"/>
    <property type="match status" value="2"/>
</dbReference>
<comment type="subcellular location">
    <subcellularLocation>
        <location evidence="1">Mitochondrion membrane</location>
        <topology evidence="1">Multi-pass membrane protein</topology>
    </subcellularLocation>
</comment>
<evidence type="ECO:0000256" key="4">
    <source>
        <dbReference type="ARBA" id="ARBA00022692"/>
    </source>
</evidence>
<comment type="similarity">
    <text evidence="2 10">Belongs to the mitochondrial carrier (TC 2.A.29) family.</text>
</comment>
<feature type="transmembrane region" description="Helical" evidence="11">
    <location>
        <begin position="251"/>
        <end position="272"/>
    </location>
</feature>
<dbReference type="GO" id="GO:0031966">
    <property type="term" value="C:mitochondrial membrane"/>
    <property type="evidence" value="ECO:0007669"/>
    <property type="project" value="UniProtKB-SubCell"/>
</dbReference>
<evidence type="ECO:0000256" key="8">
    <source>
        <dbReference type="ARBA" id="ARBA00023136"/>
    </source>
</evidence>